<dbReference type="Gene3D" id="1.10.390.10">
    <property type="entry name" value="Neutral Protease Domain 2"/>
    <property type="match status" value="1"/>
</dbReference>
<keyword evidence="7" id="KW-0378">Hydrolase</keyword>
<comment type="cofactor">
    <cofactor evidence="1">
        <name>Zn(2+)</name>
        <dbReference type="ChEBI" id="CHEBI:29105"/>
    </cofactor>
</comment>
<dbReference type="InterPro" id="IPR038502">
    <property type="entry name" value="M1_LTA-4_hydro/amino_C_sf"/>
</dbReference>
<comment type="function">
    <text evidence="11">Aminopeptidase which catalyzes the hydrolysis of amino acid residues from the N-terminus of peptide or protein substrates.</text>
</comment>
<evidence type="ECO:0000256" key="3">
    <source>
        <dbReference type="ARBA" id="ARBA00010136"/>
    </source>
</evidence>
<evidence type="ECO:0000256" key="1">
    <source>
        <dbReference type="ARBA" id="ARBA00001947"/>
    </source>
</evidence>
<dbReference type="GeneID" id="110307689"/>
<dbReference type="FunFam" id="2.60.40.1730:FF:000008">
    <property type="entry name" value="aminopeptidase O isoform X1"/>
    <property type="match status" value="1"/>
</dbReference>
<comment type="subcellular location">
    <subcellularLocation>
        <location evidence="2">Nucleus</location>
        <location evidence="2">Nucleolus</location>
    </subcellularLocation>
</comment>
<comment type="similarity">
    <text evidence="3">Belongs to the peptidase M1 family.</text>
</comment>
<name>A0A6P7Q6V7_MUSCR</name>
<dbReference type="InterPro" id="IPR027268">
    <property type="entry name" value="Peptidase_M4/M1_CTD_sf"/>
</dbReference>
<keyword evidence="9" id="KW-0482">Metalloprotease</keyword>
<dbReference type="Pfam" id="PF09127">
    <property type="entry name" value="Leuk-A4-hydro_C"/>
    <property type="match status" value="1"/>
</dbReference>
<dbReference type="InterPro" id="IPR042097">
    <property type="entry name" value="Aminopeptidase_N-like_N_sf"/>
</dbReference>
<evidence type="ECO:0000256" key="5">
    <source>
        <dbReference type="ARBA" id="ARBA00022670"/>
    </source>
</evidence>
<evidence type="ECO:0000256" key="11">
    <source>
        <dbReference type="ARBA" id="ARBA00060332"/>
    </source>
</evidence>
<dbReference type="Gene3D" id="1.25.40.320">
    <property type="entry name" value="Peptidase M1, leukotriene A4 hydrolase/aminopeptidase C-terminal domain"/>
    <property type="match status" value="1"/>
</dbReference>
<dbReference type="GO" id="GO:0008270">
    <property type="term" value="F:zinc ion binding"/>
    <property type="evidence" value="ECO:0007669"/>
    <property type="project" value="InterPro"/>
</dbReference>
<proteinExistence type="inferred from homology"/>
<evidence type="ECO:0000256" key="7">
    <source>
        <dbReference type="ARBA" id="ARBA00022801"/>
    </source>
</evidence>
<dbReference type="PANTHER" id="PTHR46627:SF1">
    <property type="entry name" value="AMINOPEPTIDASE O"/>
    <property type="match status" value="1"/>
</dbReference>
<dbReference type="InterPro" id="IPR016024">
    <property type="entry name" value="ARM-type_fold"/>
</dbReference>
<dbReference type="SMART" id="SM01263">
    <property type="entry name" value="Leuk-A4-hydro_C"/>
    <property type="match status" value="1"/>
</dbReference>
<dbReference type="InterPro" id="IPR015211">
    <property type="entry name" value="Peptidase_M1_C"/>
</dbReference>
<dbReference type="Proteomes" id="UP000515126">
    <property type="component" value="Chromosome 13"/>
</dbReference>
<dbReference type="FunFam" id="1.25.40.320:FF:000003">
    <property type="entry name" value="Aminopeptidase O isoform 1"/>
    <property type="match status" value="1"/>
</dbReference>
<protein>
    <recommendedName>
        <fullName evidence="12">Aminopeptidase O</fullName>
    </recommendedName>
</protein>
<dbReference type="AlphaFoldDB" id="A0A6P7Q6V7"/>
<keyword evidence="14" id="KW-1185">Reference proteome</keyword>
<dbReference type="InterPro" id="IPR033577">
    <property type="entry name" value="AOPep"/>
</dbReference>
<reference evidence="15" key="1">
    <citation type="submission" date="2025-08" db="UniProtKB">
        <authorList>
            <consortium name="RefSeq"/>
        </authorList>
    </citation>
    <scope>IDENTIFICATION</scope>
</reference>
<evidence type="ECO:0000256" key="10">
    <source>
        <dbReference type="ARBA" id="ARBA00023242"/>
    </source>
</evidence>
<dbReference type="PANTHER" id="PTHR46627">
    <property type="entry name" value="AMINOPEPTIDASE O"/>
    <property type="match status" value="1"/>
</dbReference>
<keyword evidence="5" id="KW-0645">Protease</keyword>
<keyword evidence="4 15" id="KW-0031">Aminopeptidase</keyword>
<evidence type="ECO:0000259" key="13">
    <source>
        <dbReference type="SMART" id="SM01263"/>
    </source>
</evidence>
<organism evidence="14 15">
    <name type="scientific">Mus caroli</name>
    <name type="common">Ryukyu mouse</name>
    <name type="synonym">Ricefield mouse</name>
    <dbReference type="NCBI Taxonomy" id="10089"/>
    <lineage>
        <taxon>Eukaryota</taxon>
        <taxon>Metazoa</taxon>
        <taxon>Chordata</taxon>
        <taxon>Craniata</taxon>
        <taxon>Vertebrata</taxon>
        <taxon>Euteleostomi</taxon>
        <taxon>Mammalia</taxon>
        <taxon>Eutheria</taxon>
        <taxon>Euarchontoglires</taxon>
        <taxon>Glires</taxon>
        <taxon>Rodentia</taxon>
        <taxon>Myomorpha</taxon>
        <taxon>Muroidea</taxon>
        <taxon>Muridae</taxon>
        <taxon>Murinae</taxon>
        <taxon>Mus</taxon>
        <taxon>Mus</taxon>
    </lineage>
</organism>
<evidence type="ECO:0000313" key="15">
    <source>
        <dbReference type="RefSeq" id="XP_029324129.1"/>
    </source>
</evidence>
<keyword evidence="10" id="KW-0539">Nucleus</keyword>
<dbReference type="GO" id="GO:0006508">
    <property type="term" value="P:proteolysis"/>
    <property type="evidence" value="ECO:0007669"/>
    <property type="project" value="UniProtKB-KW"/>
</dbReference>
<dbReference type="GO" id="GO:0070006">
    <property type="term" value="F:metalloaminopeptidase activity"/>
    <property type="evidence" value="ECO:0007669"/>
    <property type="project" value="InterPro"/>
</dbReference>
<evidence type="ECO:0000256" key="9">
    <source>
        <dbReference type="ARBA" id="ARBA00023049"/>
    </source>
</evidence>
<dbReference type="SUPFAM" id="SSF48371">
    <property type="entry name" value="ARM repeat"/>
    <property type="match status" value="1"/>
</dbReference>
<dbReference type="Gene3D" id="2.60.40.1730">
    <property type="entry name" value="tricorn interacting facor f3 domain"/>
    <property type="match status" value="1"/>
</dbReference>
<dbReference type="CTD" id="84909"/>
<feature type="domain" description="Peptidase M1 leukotriene A4 hydrolase/aminopeptidase C-terminal" evidence="13">
    <location>
        <begin position="593"/>
        <end position="740"/>
    </location>
</feature>
<gene>
    <name evidence="15" type="primary">Aopep</name>
</gene>
<dbReference type="RefSeq" id="XP_029324129.1">
    <property type="nucleotide sequence ID" value="XM_029468269.1"/>
</dbReference>
<evidence type="ECO:0000256" key="4">
    <source>
        <dbReference type="ARBA" id="ARBA00022438"/>
    </source>
</evidence>
<evidence type="ECO:0000256" key="6">
    <source>
        <dbReference type="ARBA" id="ARBA00022723"/>
    </source>
</evidence>
<dbReference type="SUPFAM" id="SSF55486">
    <property type="entry name" value="Metalloproteases ('zincins'), catalytic domain"/>
    <property type="match status" value="1"/>
</dbReference>
<evidence type="ECO:0000313" key="14">
    <source>
        <dbReference type="Proteomes" id="UP000515126"/>
    </source>
</evidence>
<dbReference type="FunFam" id="1.10.390.10:FF:000014">
    <property type="entry name" value="aminopeptidase O isoform X1"/>
    <property type="match status" value="1"/>
</dbReference>
<keyword evidence="6" id="KW-0479">Metal-binding</keyword>
<evidence type="ECO:0000256" key="8">
    <source>
        <dbReference type="ARBA" id="ARBA00022833"/>
    </source>
</evidence>
<dbReference type="Pfam" id="PF01433">
    <property type="entry name" value="Peptidase_M1"/>
    <property type="match status" value="1"/>
</dbReference>
<sequence length="741" mass="84601">MDIKLDPSRDDLPLMANTSHMLVKHYILDLDVDFGNQVIEGNIVLFFEDGNRFKKQSSSTQETFQMESEEADIFRTAEPCHVPEMDSSTFSTKMGHREFAVCGKGDQDAFDNDGNHDNQEHDSEISSSKYCCDTGNHGKKDFLLVLDCCDLSVLKVEEVDVAAVPGLEKFTKAPKLLATPEKLRCEIVRDLVALPADAWREQLDCYTRCSQAPGCGELLFDSDNWSLQIRKTGTSTPADFPHAIRIWYKTKPEGQSVAWTTDQNGRPCVYTMGSPINNRALFPCQEPPVAMSTWQATVRAAASFVVLMSGENSAKPTPLREGYMSWHYYVTMPMPASTFAIAVGCWTEMKPKASPSDDLMTEHILPLLPSEADLSPHIIFLSQSTLTGRSHLCGTRLCHEIAHSWFGLVIGARDWTEEWLSEGFATHLEDIFWAEAQQLPPHEALEQQELRACLRWHRLQDELRNCPEGMQVLRPNKEETGHVSASGASVVKHGLNPEKGFMQVHYLKGYFLLRFLTRTLGEKIYFPFLRKFVHLFHGQLILSQDFLQMLLENIPENKRLGLSVENIIRDWLECSGIPKALQEEPKAEDCSPSRLAQQVGSEVAKWIRVNRRPRKRKRGKREAAFEKLSPDQIILLLEWLLEQKTLSPQTLHCLQQTYHLPEQDAEVRHRWCELVIKHKYTKAYNQVERFLLEDQAMGIYLYGELMVSEDARLQQLAHECFELVKEHMDRASAQVVTEMLF</sequence>
<accession>A0A6P7Q6V7</accession>
<dbReference type="SUPFAM" id="SSF63737">
    <property type="entry name" value="Leukotriene A4 hydrolase N-terminal domain"/>
    <property type="match status" value="1"/>
</dbReference>
<dbReference type="GO" id="GO:0005730">
    <property type="term" value="C:nucleolus"/>
    <property type="evidence" value="ECO:0007669"/>
    <property type="project" value="UniProtKB-SubCell"/>
</dbReference>
<evidence type="ECO:0000256" key="12">
    <source>
        <dbReference type="ARBA" id="ARBA00072072"/>
    </source>
</evidence>
<dbReference type="InterPro" id="IPR014782">
    <property type="entry name" value="Peptidase_M1_dom"/>
</dbReference>
<keyword evidence="8" id="KW-0862">Zinc</keyword>
<evidence type="ECO:0000256" key="2">
    <source>
        <dbReference type="ARBA" id="ARBA00004604"/>
    </source>
</evidence>